<dbReference type="PANTHER" id="PTHR43617">
    <property type="entry name" value="L-AMINO ACID N-ACETYLTRANSFERASE"/>
    <property type="match status" value="1"/>
</dbReference>
<dbReference type="CDD" id="cd04301">
    <property type="entry name" value="NAT_SF"/>
    <property type="match status" value="1"/>
</dbReference>
<dbReference type="EMBL" id="JAUSTO010000001">
    <property type="protein sequence ID" value="MDQ0151333.1"/>
    <property type="molecule type" value="Genomic_DNA"/>
</dbReference>
<dbReference type="Gene3D" id="3.40.630.30">
    <property type="match status" value="1"/>
</dbReference>
<dbReference type="InterPro" id="IPR000182">
    <property type="entry name" value="GNAT_dom"/>
</dbReference>
<protein>
    <submittedName>
        <fullName evidence="2">Ribosomal-protein-alanine N-acetyltransferase</fullName>
        <ecNumber evidence="2">2.3.1.267</ecNumber>
    </submittedName>
</protein>
<dbReference type="Proteomes" id="UP001241537">
    <property type="component" value="Unassembled WGS sequence"/>
</dbReference>
<dbReference type="InterPro" id="IPR006464">
    <property type="entry name" value="AcTrfase_RimI/Ard1"/>
</dbReference>
<dbReference type="GO" id="GO:0008999">
    <property type="term" value="F:protein-N-terminal-alanine acetyltransferase activity"/>
    <property type="evidence" value="ECO:0007669"/>
    <property type="project" value="UniProtKB-EC"/>
</dbReference>
<organism evidence="2 3">
    <name type="scientific">Moryella indoligenes</name>
    <dbReference type="NCBI Taxonomy" id="371674"/>
    <lineage>
        <taxon>Bacteria</taxon>
        <taxon>Bacillati</taxon>
        <taxon>Bacillota</taxon>
        <taxon>Clostridia</taxon>
        <taxon>Lachnospirales</taxon>
        <taxon>Lachnospiraceae</taxon>
        <taxon>Moryella</taxon>
    </lineage>
</organism>
<dbReference type="RefSeq" id="WP_307251719.1">
    <property type="nucleotide sequence ID" value="NZ_JAUSTO010000001.1"/>
</dbReference>
<accession>A0AAE3V7V6</accession>
<gene>
    <name evidence="2" type="ORF">J2S20_000007</name>
</gene>
<sequence>MSGITGAEAYCIRPMEEEDVPAVTLLERACFSDAWSEHLLREMLRSSWDSAAVMTAEDGTLLGYINIRVLGTEAELMRICVRPESRGQRLSVPLLRSGLREMLCRGASEATLEVRNGNTAAVRLYEAHGFVLEGVRKNYYSAPVEDALIYWNRTLREVFKD</sequence>
<evidence type="ECO:0000313" key="3">
    <source>
        <dbReference type="Proteomes" id="UP001241537"/>
    </source>
</evidence>
<dbReference type="EC" id="2.3.1.267" evidence="2"/>
<dbReference type="SUPFAM" id="SSF55729">
    <property type="entry name" value="Acyl-CoA N-acyltransferases (Nat)"/>
    <property type="match status" value="1"/>
</dbReference>
<reference evidence="2" key="1">
    <citation type="submission" date="2023-07" db="EMBL/GenBank/DDBJ databases">
        <title>Genomic Encyclopedia of Type Strains, Phase IV (KMG-IV): sequencing the most valuable type-strain genomes for metagenomic binning, comparative biology and taxonomic classification.</title>
        <authorList>
            <person name="Goeker M."/>
        </authorList>
    </citation>
    <scope>NUCLEOTIDE SEQUENCE</scope>
    <source>
        <strain evidence="2">DSM 19659</strain>
    </source>
</reference>
<dbReference type="Pfam" id="PF00583">
    <property type="entry name" value="Acetyltransf_1"/>
    <property type="match status" value="1"/>
</dbReference>
<evidence type="ECO:0000259" key="1">
    <source>
        <dbReference type="PROSITE" id="PS51186"/>
    </source>
</evidence>
<dbReference type="InterPro" id="IPR050276">
    <property type="entry name" value="MshD_Acetyltransferase"/>
</dbReference>
<keyword evidence="2" id="KW-0012">Acyltransferase</keyword>
<dbReference type="InterPro" id="IPR016181">
    <property type="entry name" value="Acyl_CoA_acyltransferase"/>
</dbReference>
<dbReference type="AlphaFoldDB" id="A0AAE3V7V6"/>
<comment type="caution">
    <text evidence="2">The sequence shown here is derived from an EMBL/GenBank/DDBJ whole genome shotgun (WGS) entry which is preliminary data.</text>
</comment>
<dbReference type="PANTHER" id="PTHR43617:SF20">
    <property type="entry name" value="N-ALPHA-ACETYLTRANSFERASE RIMI"/>
    <property type="match status" value="1"/>
</dbReference>
<proteinExistence type="predicted"/>
<dbReference type="PROSITE" id="PS51186">
    <property type="entry name" value="GNAT"/>
    <property type="match status" value="1"/>
</dbReference>
<evidence type="ECO:0000313" key="2">
    <source>
        <dbReference type="EMBL" id="MDQ0151333.1"/>
    </source>
</evidence>
<keyword evidence="2" id="KW-0808">Transferase</keyword>
<feature type="domain" description="N-acetyltransferase" evidence="1">
    <location>
        <begin position="10"/>
        <end position="156"/>
    </location>
</feature>
<name>A0AAE3V7V6_9FIRM</name>
<dbReference type="NCBIfam" id="TIGR01575">
    <property type="entry name" value="rimI"/>
    <property type="match status" value="1"/>
</dbReference>
<keyword evidence="3" id="KW-1185">Reference proteome</keyword>